<dbReference type="NCBIfam" id="TIGR04255">
    <property type="entry name" value="sporadTIGR04255"/>
    <property type="match status" value="1"/>
</dbReference>
<dbReference type="Proteomes" id="UP000298551">
    <property type="component" value="Chromosome"/>
</dbReference>
<dbReference type="AlphaFoldDB" id="A0A4D6X875"/>
<proteinExistence type="predicted"/>
<accession>A0A4D6X875</accession>
<evidence type="ECO:0000313" key="1">
    <source>
        <dbReference type="EMBL" id="QCI10220.1"/>
    </source>
</evidence>
<gene>
    <name evidence="1" type="ORF">E6B08_01720</name>
</gene>
<organism evidence="1 2">
    <name type="scientific">Pseudomonas putida</name>
    <name type="common">Arthrobacter siderocapsulatus</name>
    <dbReference type="NCBI Taxonomy" id="303"/>
    <lineage>
        <taxon>Bacteria</taxon>
        <taxon>Pseudomonadati</taxon>
        <taxon>Pseudomonadota</taxon>
        <taxon>Gammaproteobacteria</taxon>
        <taxon>Pseudomonadales</taxon>
        <taxon>Pseudomonadaceae</taxon>
        <taxon>Pseudomonas</taxon>
    </lineage>
</organism>
<name>A0A4D6X875_PSEPU</name>
<evidence type="ECO:0000313" key="2">
    <source>
        <dbReference type="Proteomes" id="UP000298551"/>
    </source>
</evidence>
<sequence>MGTKYANAPVYFTIGQVRHNPLLSLKSYLPAIQERMRKAGYPDFSSAQQMQFSFGAVTGGDDTQPFKPGAQQIESYTFSNLEGTQGFLLEPSALSFRCTEYETFPEFYAELERGLKILEEAVDGLAYFERLGLRYLDAVVPAEGETLQQYLAREVWGTPASLDLGQVYQFEGQPLTYNHSFAESSATIPNIGQVVSRVIVQNSELRFPPDLLPAPLKIGQRFSELNGQHATVDVDASFSERRKYDSAEIRDRFQHLHDLVKLFFNATVTDHARTAWS</sequence>
<dbReference type="InterPro" id="IPR026349">
    <property type="entry name" value="CHP04255"/>
</dbReference>
<reference evidence="2" key="1">
    <citation type="submission" date="2019-04" db="EMBL/GenBank/DDBJ databases">
        <title>Genome sequence of Pseudomonas putida 1290, an auxin catabolizing strain.</title>
        <authorList>
            <person name="Laird T.S."/>
            <person name="Leveau J.H.J."/>
        </authorList>
    </citation>
    <scope>NUCLEOTIDE SEQUENCE [LARGE SCALE GENOMIC DNA]</scope>
    <source>
        <strain evidence="2">1290</strain>
    </source>
</reference>
<dbReference type="EMBL" id="CP039371">
    <property type="protein sequence ID" value="QCI10220.1"/>
    <property type="molecule type" value="Genomic_DNA"/>
</dbReference>
<dbReference type="RefSeq" id="WP_136912508.1">
    <property type="nucleotide sequence ID" value="NZ_CP039371.1"/>
</dbReference>
<protein>
    <submittedName>
        <fullName evidence="1">TIGR04255 family protein</fullName>
    </submittedName>
</protein>
<dbReference type="OrthoDB" id="9128512at2"/>